<keyword evidence="1" id="KW-0720">Serine protease</keyword>
<feature type="active site" evidence="1">
    <location>
        <position position="248"/>
    </location>
</feature>
<reference evidence="5 6" key="2">
    <citation type="submission" date="2022-06" db="EMBL/GenBank/DDBJ databases">
        <title>Genomic Encyclopedia of Type Strains, Phase I: the one thousand microbial genomes (KMG-I) project.</title>
        <authorList>
            <person name="Kyrpides N."/>
        </authorList>
    </citation>
    <scope>NUCLEOTIDE SEQUENCE [LARGE SCALE GENOMIC DNA]</scope>
    <source>
        <strain evidence="5 6">DSM 43889</strain>
    </source>
</reference>
<dbReference type="InterPro" id="IPR008269">
    <property type="entry name" value="Lon_proteolytic"/>
</dbReference>
<keyword evidence="1" id="KW-0645">Protease</keyword>
<dbReference type="InterPro" id="IPR020568">
    <property type="entry name" value="Ribosomal_Su5_D2-typ_SF"/>
</dbReference>
<dbReference type="Proteomes" id="UP000791080">
    <property type="component" value="Unassembled WGS sequence"/>
</dbReference>
<organism evidence="5 6">
    <name type="scientific">Actinoalloteichus caeruleus DSM 43889</name>
    <dbReference type="NCBI Taxonomy" id="1120930"/>
    <lineage>
        <taxon>Bacteria</taxon>
        <taxon>Bacillati</taxon>
        <taxon>Actinomycetota</taxon>
        <taxon>Actinomycetes</taxon>
        <taxon>Pseudonocardiales</taxon>
        <taxon>Pseudonocardiaceae</taxon>
        <taxon>Actinoalloteichus</taxon>
        <taxon>Actinoalloteichus cyanogriseus</taxon>
    </lineage>
</organism>
<feature type="region of interest" description="Disordered" evidence="2">
    <location>
        <begin position="53"/>
        <end position="72"/>
    </location>
</feature>
<dbReference type="RefSeq" id="WP_051313277.1">
    <property type="nucleotide sequence ID" value="NZ_AUBJ02000001.1"/>
</dbReference>
<dbReference type="EMBL" id="AUBJ02000001">
    <property type="protein sequence ID" value="MCP2332216.1"/>
    <property type="molecule type" value="Genomic_DNA"/>
</dbReference>
<dbReference type="EC" id="3.4.21.53" evidence="1"/>
<accession>A0ABT1JKF0</accession>
<gene>
    <name evidence="5" type="ORF">G443_002486</name>
</gene>
<sequence length="353" mass="36739">MSRRTWSLLVSVALVGVFAAFGGFVTVPYVALGPGHTYDTLGLVATSGEVAPPPLLEEGDALPGETGAEPDPGELRLTTVQLTTDVTLFGALGLWASGNYALAPREEYYPPDRTREEIEQENRQSFTASQSSAETAALLYLGYPRKVLVGEVFGDGPSDGVLEPGDELVTVNGVDADSAEAVVESLADTAPGDRVDIVISRDGVERDLTVELGARDDRESGYLGVAPLDQPDVDFDVDIELDEVGGPSAGLMFALAIIDTLSPGEITGGTHVAGTGEITTQGAVRPIGGISFKMRAAKDIGSTVFLVPTGNCAEAVANAPDGLQLVEVETLEGAVDALRQVRAGEQPPDCSPN</sequence>
<dbReference type="InterPro" id="IPR036034">
    <property type="entry name" value="PDZ_sf"/>
</dbReference>
<dbReference type="SUPFAM" id="SSF54211">
    <property type="entry name" value="Ribosomal protein S5 domain 2-like"/>
    <property type="match status" value="1"/>
</dbReference>
<evidence type="ECO:0000313" key="6">
    <source>
        <dbReference type="Proteomes" id="UP000791080"/>
    </source>
</evidence>
<dbReference type="Gene3D" id="2.30.42.10">
    <property type="match status" value="1"/>
</dbReference>
<dbReference type="PROSITE" id="PS51786">
    <property type="entry name" value="LON_PROTEOLYTIC"/>
    <property type="match status" value="1"/>
</dbReference>
<comment type="catalytic activity">
    <reaction evidence="1">
        <text>Hydrolysis of proteins in presence of ATP.</text>
        <dbReference type="EC" id="3.4.21.53"/>
    </reaction>
</comment>
<evidence type="ECO:0000313" key="5">
    <source>
        <dbReference type="EMBL" id="MCP2332216.1"/>
    </source>
</evidence>
<protein>
    <recommendedName>
        <fullName evidence="1">endopeptidase La</fullName>
        <ecNumber evidence="1">3.4.21.53</ecNumber>
    </recommendedName>
</protein>
<evidence type="ECO:0000259" key="3">
    <source>
        <dbReference type="PROSITE" id="PS50106"/>
    </source>
</evidence>
<feature type="active site" evidence="1">
    <location>
        <position position="293"/>
    </location>
</feature>
<evidence type="ECO:0000259" key="4">
    <source>
        <dbReference type="PROSITE" id="PS51786"/>
    </source>
</evidence>
<proteinExistence type="inferred from homology"/>
<dbReference type="Pfam" id="PF05362">
    <property type="entry name" value="Lon_C"/>
    <property type="match status" value="1"/>
</dbReference>
<dbReference type="PANTHER" id="PTHR10046">
    <property type="entry name" value="ATP DEPENDENT LON PROTEASE FAMILY MEMBER"/>
    <property type="match status" value="1"/>
</dbReference>
<dbReference type="SUPFAM" id="SSF50156">
    <property type="entry name" value="PDZ domain-like"/>
    <property type="match status" value="1"/>
</dbReference>
<dbReference type="InterPro" id="IPR014721">
    <property type="entry name" value="Ribsml_uS5_D2-typ_fold_subgr"/>
</dbReference>
<comment type="similarity">
    <text evidence="1">Belongs to the peptidase S16 family.</text>
</comment>
<reference evidence="5 6" key="1">
    <citation type="submission" date="2013-07" db="EMBL/GenBank/DDBJ databases">
        <authorList>
            <consortium name="DOE Joint Genome Institute"/>
            <person name="Reeve W."/>
            <person name="Huntemann M."/>
            <person name="Han J."/>
            <person name="Chen A."/>
            <person name="Kyrpides N."/>
            <person name="Mavromatis K."/>
            <person name="Markowitz V."/>
            <person name="Palaniappan K."/>
            <person name="Ivanova N."/>
            <person name="Schaumberg A."/>
            <person name="Pati A."/>
            <person name="Liolios K."/>
            <person name="Nordberg H.P."/>
            <person name="Cantor M.N."/>
            <person name="Hua S.X."/>
            <person name="Woyke T."/>
        </authorList>
    </citation>
    <scope>NUCLEOTIDE SEQUENCE [LARGE SCALE GENOMIC DNA]</scope>
    <source>
        <strain evidence="5 6">DSM 43889</strain>
    </source>
</reference>
<dbReference type="InterPro" id="IPR027065">
    <property type="entry name" value="Lon_Prtase"/>
</dbReference>
<dbReference type="Gene3D" id="3.30.230.10">
    <property type="match status" value="1"/>
</dbReference>
<dbReference type="InterPro" id="IPR001478">
    <property type="entry name" value="PDZ"/>
</dbReference>
<dbReference type="Pfam" id="PF13180">
    <property type="entry name" value="PDZ_2"/>
    <property type="match status" value="1"/>
</dbReference>
<name>A0ABT1JKF0_ACTCY</name>
<evidence type="ECO:0000256" key="2">
    <source>
        <dbReference type="SAM" id="MobiDB-lite"/>
    </source>
</evidence>
<comment type="caution">
    <text evidence="5">The sequence shown here is derived from an EMBL/GenBank/DDBJ whole genome shotgun (WGS) entry which is preliminary data.</text>
</comment>
<feature type="domain" description="Lon proteolytic" evidence="4">
    <location>
        <begin position="243"/>
        <end position="341"/>
    </location>
</feature>
<evidence type="ECO:0000256" key="1">
    <source>
        <dbReference type="PROSITE-ProRule" id="PRU01122"/>
    </source>
</evidence>
<dbReference type="PROSITE" id="PS50106">
    <property type="entry name" value="PDZ"/>
    <property type="match status" value="1"/>
</dbReference>
<keyword evidence="1" id="KW-0378">Hydrolase</keyword>
<dbReference type="SMART" id="SM00228">
    <property type="entry name" value="PDZ"/>
    <property type="match status" value="1"/>
</dbReference>
<feature type="domain" description="PDZ" evidence="3">
    <location>
        <begin position="147"/>
        <end position="201"/>
    </location>
</feature>
<keyword evidence="6" id="KW-1185">Reference proteome</keyword>